<evidence type="ECO:0000256" key="1">
    <source>
        <dbReference type="ARBA" id="ARBA00004651"/>
    </source>
</evidence>
<evidence type="ECO:0000313" key="7">
    <source>
        <dbReference type="EMBL" id="GIM88669.1"/>
    </source>
</evidence>
<feature type="transmembrane region" description="Helical" evidence="6">
    <location>
        <begin position="176"/>
        <end position="197"/>
    </location>
</feature>
<keyword evidence="2" id="KW-1003">Cell membrane</keyword>
<evidence type="ECO:0000256" key="4">
    <source>
        <dbReference type="ARBA" id="ARBA00022989"/>
    </source>
</evidence>
<evidence type="ECO:0000256" key="3">
    <source>
        <dbReference type="ARBA" id="ARBA00022692"/>
    </source>
</evidence>
<dbReference type="Proteomes" id="UP000677082">
    <property type="component" value="Unassembled WGS sequence"/>
</dbReference>
<proteinExistence type="predicted"/>
<evidence type="ECO:0000256" key="2">
    <source>
        <dbReference type="ARBA" id="ARBA00022475"/>
    </source>
</evidence>
<feature type="transmembrane region" description="Helical" evidence="6">
    <location>
        <begin position="239"/>
        <end position="256"/>
    </location>
</feature>
<sequence>MIDVVHRLDGVQRRHAFLGFPWAVFRKYLDDDGARLAAQLTYYGFLSLFPLLLLATAAVTELLQRHPELQSRMLDRLVSTALRPDIERAIADLPSSVVPLTVGLIGLLFAGTGGVLAVYSALNRMWGVPWRDRFGVARRYARVLFVLVLSFAAAVLATGSAVVTEAVLRLPAVERGAAGIGSAVAVFAVIVIVHKVLVCRPVRLRDVWVGGAVAATGITVLLHAAGTVLPVLVTRAGPVYGSFATVVGVFALFYLVSQTFVVGVEISTVLEQELSPRGLTDSDLTEPDRRALVLLARRQERVAGQHITTTFSAGGM</sequence>
<dbReference type="InterPro" id="IPR017039">
    <property type="entry name" value="Virul_fac_BrkB"/>
</dbReference>
<keyword evidence="5 6" id="KW-0472">Membrane</keyword>
<comment type="caution">
    <text evidence="7">The sequence shown here is derived from an EMBL/GenBank/DDBJ whole genome shotgun (WGS) entry which is preliminary data.</text>
</comment>
<accession>A0A919W010</accession>
<dbReference type="AlphaFoldDB" id="A0A919W010"/>
<keyword evidence="8" id="KW-1185">Reference proteome</keyword>
<feature type="transmembrane region" description="Helical" evidence="6">
    <location>
        <begin position="143"/>
        <end position="164"/>
    </location>
</feature>
<dbReference type="PANTHER" id="PTHR30213:SF1">
    <property type="entry name" value="INNER MEMBRANE PROTEIN YHJD"/>
    <property type="match status" value="1"/>
</dbReference>
<keyword evidence="4 6" id="KW-1133">Transmembrane helix</keyword>
<reference evidence="7 8" key="1">
    <citation type="submission" date="2021-03" db="EMBL/GenBank/DDBJ databases">
        <title>Whole genome shotgun sequence of Actinoplanes toevensis NBRC 105298.</title>
        <authorList>
            <person name="Komaki H."/>
            <person name="Tamura T."/>
        </authorList>
    </citation>
    <scope>NUCLEOTIDE SEQUENCE [LARGE SCALE GENOMIC DNA]</scope>
    <source>
        <strain evidence="7 8">NBRC 105298</strain>
    </source>
</reference>
<gene>
    <name evidence="7" type="ORF">Ato02nite_004620</name>
</gene>
<dbReference type="GO" id="GO:0005886">
    <property type="term" value="C:plasma membrane"/>
    <property type="evidence" value="ECO:0007669"/>
    <property type="project" value="UniProtKB-SubCell"/>
</dbReference>
<name>A0A919W010_9ACTN</name>
<evidence type="ECO:0000313" key="8">
    <source>
        <dbReference type="Proteomes" id="UP000677082"/>
    </source>
</evidence>
<feature type="transmembrane region" description="Helical" evidence="6">
    <location>
        <begin position="40"/>
        <end position="59"/>
    </location>
</feature>
<dbReference type="EMBL" id="BOQN01000005">
    <property type="protein sequence ID" value="GIM88669.1"/>
    <property type="molecule type" value="Genomic_DNA"/>
</dbReference>
<dbReference type="PANTHER" id="PTHR30213">
    <property type="entry name" value="INNER MEMBRANE PROTEIN YHJD"/>
    <property type="match status" value="1"/>
</dbReference>
<dbReference type="Pfam" id="PF03631">
    <property type="entry name" value="Virul_fac_BrkB"/>
    <property type="match status" value="1"/>
</dbReference>
<feature type="transmembrane region" description="Helical" evidence="6">
    <location>
        <begin position="102"/>
        <end position="122"/>
    </location>
</feature>
<organism evidence="7 8">
    <name type="scientific">Paractinoplanes toevensis</name>
    <dbReference type="NCBI Taxonomy" id="571911"/>
    <lineage>
        <taxon>Bacteria</taxon>
        <taxon>Bacillati</taxon>
        <taxon>Actinomycetota</taxon>
        <taxon>Actinomycetes</taxon>
        <taxon>Micromonosporales</taxon>
        <taxon>Micromonosporaceae</taxon>
        <taxon>Paractinoplanes</taxon>
    </lineage>
</organism>
<evidence type="ECO:0000256" key="5">
    <source>
        <dbReference type="ARBA" id="ARBA00023136"/>
    </source>
</evidence>
<comment type="subcellular location">
    <subcellularLocation>
        <location evidence="1">Cell membrane</location>
        <topology evidence="1">Multi-pass membrane protein</topology>
    </subcellularLocation>
</comment>
<feature type="transmembrane region" description="Helical" evidence="6">
    <location>
        <begin position="209"/>
        <end position="233"/>
    </location>
</feature>
<evidence type="ECO:0000256" key="6">
    <source>
        <dbReference type="SAM" id="Phobius"/>
    </source>
</evidence>
<protein>
    <submittedName>
        <fullName evidence="7">Uncharacterized protein</fullName>
    </submittedName>
</protein>
<dbReference type="PIRSF" id="PIRSF035875">
    <property type="entry name" value="RNase_BN"/>
    <property type="match status" value="1"/>
</dbReference>
<keyword evidence="3 6" id="KW-0812">Transmembrane</keyword>